<dbReference type="PRINTS" id="PR00412">
    <property type="entry name" value="EPOXHYDRLASE"/>
</dbReference>
<dbReference type="EMBL" id="FQZZ01000005">
    <property type="protein sequence ID" value="SHK43056.1"/>
    <property type="molecule type" value="Genomic_DNA"/>
</dbReference>
<dbReference type="InterPro" id="IPR050266">
    <property type="entry name" value="AB_hydrolase_sf"/>
</dbReference>
<accession>A0A1H0EZY8</accession>
<evidence type="ECO:0000259" key="1">
    <source>
        <dbReference type="Pfam" id="PF12697"/>
    </source>
</evidence>
<gene>
    <name evidence="2" type="ORF">SAMN05444142_105133</name>
</gene>
<evidence type="ECO:0000313" key="2">
    <source>
        <dbReference type="EMBL" id="SHK43056.1"/>
    </source>
</evidence>
<dbReference type="Gene3D" id="3.40.50.1820">
    <property type="entry name" value="alpha/beta hydrolase"/>
    <property type="match status" value="1"/>
</dbReference>
<dbReference type="SUPFAM" id="SSF53474">
    <property type="entry name" value="alpha/beta-Hydrolases"/>
    <property type="match status" value="1"/>
</dbReference>
<protein>
    <submittedName>
        <fullName evidence="2">Pimeloyl-ACP methyl ester carboxylesterase</fullName>
    </submittedName>
</protein>
<evidence type="ECO:0000313" key="3">
    <source>
        <dbReference type="Proteomes" id="UP000324252"/>
    </source>
</evidence>
<dbReference type="Proteomes" id="UP000324252">
    <property type="component" value="Unassembled WGS sequence"/>
</dbReference>
<dbReference type="InterPro" id="IPR000639">
    <property type="entry name" value="Epox_hydrolase-like"/>
</dbReference>
<dbReference type="GO" id="GO:0003824">
    <property type="term" value="F:catalytic activity"/>
    <property type="evidence" value="ECO:0007669"/>
    <property type="project" value="InterPro"/>
</dbReference>
<organism evidence="2 3">
    <name type="scientific">Lutimaribacter pacificus</name>
    <dbReference type="NCBI Taxonomy" id="391948"/>
    <lineage>
        <taxon>Bacteria</taxon>
        <taxon>Pseudomonadati</taxon>
        <taxon>Pseudomonadota</taxon>
        <taxon>Alphaproteobacteria</taxon>
        <taxon>Rhodobacterales</taxon>
        <taxon>Roseobacteraceae</taxon>
        <taxon>Lutimaribacter</taxon>
    </lineage>
</organism>
<dbReference type="OrthoDB" id="9815441at2"/>
<keyword evidence="3" id="KW-1185">Reference proteome</keyword>
<dbReference type="RefSeq" id="WP_149787513.1">
    <property type="nucleotide sequence ID" value="NZ_FNIO01000002.1"/>
</dbReference>
<feature type="domain" description="AB hydrolase-1" evidence="1">
    <location>
        <begin position="59"/>
        <end position="304"/>
    </location>
</feature>
<dbReference type="InterPro" id="IPR029058">
    <property type="entry name" value="AB_hydrolase_fold"/>
</dbReference>
<reference evidence="2 3" key="1">
    <citation type="submission" date="2016-11" db="EMBL/GenBank/DDBJ databases">
        <authorList>
            <person name="Varghese N."/>
            <person name="Submissions S."/>
        </authorList>
    </citation>
    <scope>NUCLEOTIDE SEQUENCE [LARGE SCALE GENOMIC DNA]</scope>
    <source>
        <strain evidence="2 3">DSM 29620</strain>
    </source>
</reference>
<dbReference type="PANTHER" id="PTHR43798">
    <property type="entry name" value="MONOACYLGLYCEROL LIPASE"/>
    <property type="match status" value="1"/>
</dbReference>
<dbReference type="Pfam" id="PF12697">
    <property type="entry name" value="Abhydrolase_6"/>
    <property type="match status" value="1"/>
</dbReference>
<dbReference type="PRINTS" id="PR00111">
    <property type="entry name" value="ABHYDROLASE"/>
</dbReference>
<proteinExistence type="predicted"/>
<sequence length="313" mass="33574">MMTVIWLLVLLIAATVTALVWFTWNTMRKVEAAVPPRGQFMDISTGRLHYVDKGQGPAIVMIHGLGAQLGNFDYALVDALSATHRCIAIDRPGMGWSDRPDDAPANPRAQAGYVAEAIDALGLERPLIVGHSLGGAIAVCLAQDFPEKARGLALLAPLTRGGDAPSAAFASLGIKSDLVRKALAWTLATPIGLRSTDMVFDLIFGPDPVPPDYSTKGGGLLGLRPVSFFNTSRDYMASLADIKWMRAGYADMPVPVAVLFGEDDRILSVETQGRKLVADHPAIRLEVTQGGHMLPLTHPQACAEFIRRTDPGI</sequence>
<dbReference type="InterPro" id="IPR000073">
    <property type="entry name" value="AB_hydrolase_1"/>
</dbReference>
<name>A0A1H0EZY8_9RHOB</name>
<dbReference type="AlphaFoldDB" id="A0A1H0EZY8"/>